<evidence type="ECO:0000313" key="3">
    <source>
        <dbReference type="EMBL" id="APZ95943.1"/>
    </source>
</evidence>
<accession>A0A1P8WPH6</accession>
<dbReference type="AlphaFoldDB" id="A0A1P8WPH6"/>
<dbReference type="InterPro" id="IPR001509">
    <property type="entry name" value="Epimerase_deHydtase"/>
</dbReference>
<dbReference type="EMBL" id="CP017641">
    <property type="protein sequence ID" value="APZ95943.1"/>
    <property type="molecule type" value="Genomic_DNA"/>
</dbReference>
<evidence type="ECO:0000313" key="4">
    <source>
        <dbReference type="Proteomes" id="UP000187735"/>
    </source>
</evidence>
<comment type="similarity">
    <text evidence="1">Belongs to the NAD(P)-dependent epimerase/dehydratase family.</text>
</comment>
<dbReference type="Gene3D" id="3.40.50.720">
    <property type="entry name" value="NAD(P)-binding Rossmann-like Domain"/>
    <property type="match status" value="1"/>
</dbReference>
<keyword evidence="3" id="KW-0413">Isomerase</keyword>
<dbReference type="STRING" id="1891926.Fuma_05606"/>
<dbReference type="Pfam" id="PF01370">
    <property type="entry name" value="Epimerase"/>
    <property type="match status" value="1"/>
</dbReference>
<evidence type="ECO:0000259" key="2">
    <source>
        <dbReference type="Pfam" id="PF01370"/>
    </source>
</evidence>
<sequence length="364" mass="40599">MAGIRTGQLKTVKNLLVTGSSGLIGSEVCLHFAAAGWKIHGVDNNQRAVFFGPQGDTRWNQQRLASAIQNFEHHEVDIRNRDGVLQLIKSVKPDAIVHTAAQPSHDRAAAIPFDDFDTNAVGTLNLLEAARQACPESPFAHMSTNKVYGDRPNTIARKELDTRWDYDDPTYANGVPETLSIDQSKHSLFGASKVAADVMVQEYGRYFNMPTCCLRGGCLTGPNHSGVELHGFLSYLVKCNLEGREYKVFGYKGKQVRDNIHSEDVARFIHAFIETPRVAEVYNIGGGKDNSCSILEAFEIASQFSNRKQVYTYVDDNRIGDHICYYSDLSKMRSHYPGWNISVSLTETIEQIVSAWKQRTAAEF</sequence>
<dbReference type="SUPFAM" id="SSF51735">
    <property type="entry name" value="NAD(P)-binding Rossmann-fold domains"/>
    <property type="match status" value="1"/>
</dbReference>
<protein>
    <submittedName>
        <fullName evidence="3">CDP-paratose 2-epimerase</fullName>
        <ecNumber evidence="3">5.1.3.10</ecNumber>
    </submittedName>
</protein>
<name>A0A1P8WPH6_9PLAN</name>
<evidence type="ECO:0000256" key="1">
    <source>
        <dbReference type="ARBA" id="ARBA00007637"/>
    </source>
</evidence>
<gene>
    <name evidence="3" type="primary">rfbE_1</name>
    <name evidence="3" type="ORF">Fuma_05606</name>
</gene>
<dbReference type="EC" id="5.1.3.10" evidence="3"/>
<dbReference type="PANTHER" id="PTHR43000">
    <property type="entry name" value="DTDP-D-GLUCOSE 4,6-DEHYDRATASE-RELATED"/>
    <property type="match status" value="1"/>
</dbReference>
<dbReference type="InterPro" id="IPR036291">
    <property type="entry name" value="NAD(P)-bd_dom_sf"/>
</dbReference>
<feature type="domain" description="NAD-dependent epimerase/dehydratase" evidence="2">
    <location>
        <begin position="16"/>
        <end position="285"/>
    </location>
</feature>
<proteinExistence type="inferred from homology"/>
<organism evidence="3 4">
    <name type="scientific">Fuerstiella marisgermanici</name>
    <dbReference type="NCBI Taxonomy" id="1891926"/>
    <lineage>
        <taxon>Bacteria</taxon>
        <taxon>Pseudomonadati</taxon>
        <taxon>Planctomycetota</taxon>
        <taxon>Planctomycetia</taxon>
        <taxon>Planctomycetales</taxon>
        <taxon>Planctomycetaceae</taxon>
        <taxon>Fuerstiella</taxon>
    </lineage>
</organism>
<dbReference type="GO" id="GO:0047732">
    <property type="term" value="F:CDP-abequose epimerase activity"/>
    <property type="evidence" value="ECO:0007669"/>
    <property type="project" value="UniProtKB-EC"/>
</dbReference>
<reference evidence="3 4" key="1">
    <citation type="journal article" date="2016" name="Front. Microbiol.">
        <title>Fuerstia marisgermanicae gen. nov., sp. nov., an Unusual Member of the Phylum Planctomycetes from the German Wadden Sea.</title>
        <authorList>
            <person name="Kohn T."/>
            <person name="Heuer A."/>
            <person name="Jogler M."/>
            <person name="Vollmers J."/>
            <person name="Boedeker C."/>
            <person name="Bunk B."/>
            <person name="Rast P."/>
            <person name="Borchert D."/>
            <person name="Glockner I."/>
            <person name="Freese H.M."/>
            <person name="Klenk H.P."/>
            <person name="Overmann J."/>
            <person name="Kaster A.K."/>
            <person name="Rohde M."/>
            <person name="Wiegand S."/>
            <person name="Jogler C."/>
        </authorList>
    </citation>
    <scope>NUCLEOTIDE SEQUENCE [LARGE SCALE GENOMIC DNA]</scope>
    <source>
        <strain evidence="3 4">NH11</strain>
    </source>
</reference>
<dbReference type="KEGG" id="fmr:Fuma_05606"/>
<keyword evidence="4" id="KW-1185">Reference proteome</keyword>
<dbReference type="Proteomes" id="UP000187735">
    <property type="component" value="Chromosome"/>
</dbReference>